<dbReference type="PROSITE" id="PS50940">
    <property type="entry name" value="CHIT_BIND_II"/>
    <property type="match status" value="1"/>
</dbReference>
<evidence type="ECO:0000256" key="2">
    <source>
        <dbReference type="SAM" id="SignalP"/>
    </source>
</evidence>
<dbReference type="InterPro" id="IPR036508">
    <property type="entry name" value="Chitin-bd_dom_sf"/>
</dbReference>
<accession>A0AAN7PLU3</accession>
<dbReference type="GO" id="GO:0008061">
    <property type="term" value="F:chitin binding"/>
    <property type="evidence" value="ECO:0007669"/>
    <property type="project" value="InterPro"/>
</dbReference>
<keyword evidence="5" id="KW-1185">Reference proteome</keyword>
<dbReference type="PANTHER" id="PTHR22933:SF43">
    <property type="entry name" value="LP10131P"/>
    <property type="match status" value="1"/>
</dbReference>
<feature type="domain" description="Chitin-binding type-2" evidence="3">
    <location>
        <begin position="48"/>
        <end position="115"/>
    </location>
</feature>
<sequence length="175" mass="20077">MKFLILLALTFCVVFGAPKLRVFPKQIPPQLLTLPSNATSIRSEITDSFSCEGRSYGYYADTENDCQIFHVCMPFVYSDSRRQMFKWSFICPDETIFNQEIFTCVNFDESIDCMESPKFYSLNSHFGEMDGDTEENHTPADDSTAVPEVSQSLEKTARRPSFDAKRKTLESSYVY</sequence>
<proteinExistence type="predicted"/>
<dbReference type="Pfam" id="PF01607">
    <property type="entry name" value="CBM_14"/>
    <property type="match status" value="1"/>
</dbReference>
<feature type="chain" id="PRO_5042903435" description="Chitin-binding type-2 domain-containing protein" evidence="2">
    <location>
        <begin position="17"/>
        <end position="175"/>
    </location>
</feature>
<feature type="signal peptide" evidence="2">
    <location>
        <begin position="1"/>
        <end position="16"/>
    </location>
</feature>
<reference evidence="5" key="1">
    <citation type="submission" date="2023-01" db="EMBL/GenBank/DDBJ databases">
        <title>Key to firefly adult light organ development and bioluminescence: homeobox transcription factors regulate luciferase expression and transportation to peroxisome.</title>
        <authorList>
            <person name="Fu X."/>
        </authorList>
    </citation>
    <scope>NUCLEOTIDE SEQUENCE [LARGE SCALE GENOMIC DNA]</scope>
</reference>
<organism evidence="4 5">
    <name type="scientific">Aquatica leii</name>
    <dbReference type="NCBI Taxonomy" id="1421715"/>
    <lineage>
        <taxon>Eukaryota</taxon>
        <taxon>Metazoa</taxon>
        <taxon>Ecdysozoa</taxon>
        <taxon>Arthropoda</taxon>
        <taxon>Hexapoda</taxon>
        <taxon>Insecta</taxon>
        <taxon>Pterygota</taxon>
        <taxon>Neoptera</taxon>
        <taxon>Endopterygota</taxon>
        <taxon>Coleoptera</taxon>
        <taxon>Polyphaga</taxon>
        <taxon>Elateriformia</taxon>
        <taxon>Elateroidea</taxon>
        <taxon>Lampyridae</taxon>
        <taxon>Luciolinae</taxon>
        <taxon>Aquatica</taxon>
    </lineage>
</organism>
<dbReference type="InterPro" id="IPR052976">
    <property type="entry name" value="Scoloptoxin-like"/>
</dbReference>
<feature type="compositionally biased region" description="Basic and acidic residues" evidence="1">
    <location>
        <begin position="155"/>
        <end position="169"/>
    </location>
</feature>
<dbReference type="Proteomes" id="UP001353858">
    <property type="component" value="Unassembled WGS sequence"/>
</dbReference>
<evidence type="ECO:0000259" key="3">
    <source>
        <dbReference type="PROSITE" id="PS50940"/>
    </source>
</evidence>
<gene>
    <name evidence="4" type="ORF">RN001_002002</name>
</gene>
<dbReference type="AlphaFoldDB" id="A0AAN7PLU3"/>
<evidence type="ECO:0000313" key="5">
    <source>
        <dbReference type="Proteomes" id="UP001353858"/>
    </source>
</evidence>
<dbReference type="PANTHER" id="PTHR22933">
    <property type="entry name" value="FI18007P1-RELATED"/>
    <property type="match status" value="1"/>
</dbReference>
<comment type="caution">
    <text evidence="4">The sequence shown here is derived from an EMBL/GenBank/DDBJ whole genome shotgun (WGS) entry which is preliminary data.</text>
</comment>
<dbReference type="EMBL" id="JARPUR010000001">
    <property type="protein sequence ID" value="KAK4885731.1"/>
    <property type="molecule type" value="Genomic_DNA"/>
</dbReference>
<dbReference type="SMART" id="SM00494">
    <property type="entry name" value="ChtBD2"/>
    <property type="match status" value="1"/>
</dbReference>
<dbReference type="GO" id="GO:0005576">
    <property type="term" value="C:extracellular region"/>
    <property type="evidence" value="ECO:0007669"/>
    <property type="project" value="InterPro"/>
</dbReference>
<evidence type="ECO:0000256" key="1">
    <source>
        <dbReference type="SAM" id="MobiDB-lite"/>
    </source>
</evidence>
<protein>
    <recommendedName>
        <fullName evidence="3">Chitin-binding type-2 domain-containing protein</fullName>
    </recommendedName>
</protein>
<dbReference type="InterPro" id="IPR002557">
    <property type="entry name" value="Chitin-bd_dom"/>
</dbReference>
<feature type="region of interest" description="Disordered" evidence="1">
    <location>
        <begin position="130"/>
        <end position="175"/>
    </location>
</feature>
<name>A0AAN7PLU3_9COLE</name>
<keyword evidence="2" id="KW-0732">Signal</keyword>
<dbReference type="SUPFAM" id="SSF57625">
    <property type="entry name" value="Invertebrate chitin-binding proteins"/>
    <property type="match status" value="1"/>
</dbReference>
<evidence type="ECO:0000313" key="4">
    <source>
        <dbReference type="EMBL" id="KAK4885731.1"/>
    </source>
</evidence>